<evidence type="ECO:0000313" key="2">
    <source>
        <dbReference type="EMBL" id="QST83155.1"/>
    </source>
</evidence>
<protein>
    <submittedName>
        <fullName evidence="2">Uncharacterized protein</fullName>
    </submittedName>
</protein>
<organism evidence="2 3">
    <name type="scientific">Streptomyces rimosus subsp. rimosus (strain ATCC 10970 / DSM 40260 / JCM 4667 / NRRL 2234)</name>
    <dbReference type="NCBI Taxonomy" id="1265868"/>
    <lineage>
        <taxon>Bacteria</taxon>
        <taxon>Bacillati</taxon>
        <taxon>Actinomycetota</taxon>
        <taxon>Actinomycetes</taxon>
        <taxon>Kitasatosporales</taxon>
        <taxon>Streptomycetaceae</taxon>
        <taxon>Streptomyces</taxon>
    </lineage>
</organism>
<keyword evidence="1" id="KW-0812">Transmembrane</keyword>
<feature type="transmembrane region" description="Helical" evidence="1">
    <location>
        <begin position="25"/>
        <end position="48"/>
    </location>
</feature>
<reference evidence="2" key="2">
    <citation type="submission" date="2020-01" db="EMBL/GenBank/DDBJ databases">
        <authorList>
            <person name="Algora L."/>
            <person name="Schniete J.K."/>
            <person name="MacFadyen A."/>
            <person name="Hoskisson P.A."/>
            <person name="Hunter I.S."/>
            <person name="Herron P.R."/>
        </authorList>
    </citation>
    <scope>NUCLEOTIDE SEQUENCE</scope>
    <source>
        <strain evidence="2">ATCC 10970</strain>
    </source>
</reference>
<evidence type="ECO:0000313" key="3">
    <source>
        <dbReference type="Proteomes" id="UP000011074"/>
    </source>
</evidence>
<dbReference type="AlphaFoldDB" id="A0A8A1UYI4"/>
<keyword evidence="1" id="KW-1133">Transmembrane helix</keyword>
<keyword evidence="1" id="KW-0472">Membrane</keyword>
<sequence length="167" mass="17277">MVFRTRGNSAAAGKRVDGVAARRPVAWVAAVVLVLEALAILFLNYVLSVVMARQHMSMAGMDPAAMSAGAWVLGAVFALYLACCAVLLVRIAVRDRPPGTFGRIVLITCAVVHAVLGAFAVGLAGWTAFALLMVVLALLVLTLTAYGTAYGPGSGTRPATAPTHPTN</sequence>
<evidence type="ECO:0000256" key="1">
    <source>
        <dbReference type="SAM" id="Phobius"/>
    </source>
</evidence>
<proteinExistence type="predicted"/>
<dbReference type="EMBL" id="CP048261">
    <property type="protein sequence ID" value="QST83155.1"/>
    <property type="molecule type" value="Genomic_DNA"/>
</dbReference>
<reference evidence="2" key="3">
    <citation type="journal article" date="2021" name="bioRxiv">
        <title>Bilateral symmetry of linear streptomycete chromosomes.</title>
        <authorList>
            <person name="Algora-Gallardo L."/>
            <person name="Schniete J.K."/>
            <person name="Mark D.R."/>
            <person name="Hunter I.S."/>
            <person name="Herron P.R."/>
        </authorList>
    </citation>
    <scope>NUCLEOTIDE SEQUENCE</scope>
    <source>
        <strain evidence="2">ATCC 10970</strain>
    </source>
</reference>
<reference evidence="2" key="1">
    <citation type="submission" date="2012-12" db="EMBL/GenBank/DDBJ databases">
        <authorList>
            <person name="Pethick F.E."/>
            <person name="MacFadyen A.C."/>
            <person name="Tang Z."/>
            <person name="Sangal V."/>
            <person name="Tze-Tze L."/>
            <person name="Chu J."/>
            <person name="Guo M."/>
            <person name="Kirby R."/>
            <person name="Hoskisson P.A."/>
            <person name="Herron P.R."/>
            <person name="Hunter I.S."/>
        </authorList>
    </citation>
    <scope>NUCLEOTIDE SEQUENCE</scope>
    <source>
        <strain evidence="2">ATCC 10970</strain>
    </source>
</reference>
<feature type="transmembrane region" description="Helical" evidence="1">
    <location>
        <begin position="68"/>
        <end position="89"/>
    </location>
</feature>
<gene>
    <name evidence="2" type="ORF">SRIM_025990</name>
</gene>
<name>A0A8A1UYI4_STRR1</name>
<feature type="transmembrane region" description="Helical" evidence="1">
    <location>
        <begin position="101"/>
        <end position="120"/>
    </location>
</feature>
<feature type="transmembrane region" description="Helical" evidence="1">
    <location>
        <begin position="126"/>
        <end position="147"/>
    </location>
</feature>
<accession>A0A8A1UYI4</accession>
<dbReference type="Proteomes" id="UP000011074">
    <property type="component" value="Chromosome"/>
</dbReference>